<organism evidence="5 6">
    <name type="scientific">Sporosarcina ureae</name>
    <dbReference type="NCBI Taxonomy" id="1571"/>
    <lineage>
        <taxon>Bacteria</taxon>
        <taxon>Bacillati</taxon>
        <taxon>Bacillota</taxon>
        <taxon>Bacilli</taxon>
        <taxon>Bacillales</taxon>
        <taxon>Caryophanaceae</taxon>
        <taxon>Sporosarcina</taxon>
    </lineage>
</organism>
<dbReference type="EMBL" id="CP015108">
    <property type="protein sequence ID" value="ARF14970.1"/>
    <property type="molecule type" value="Genomic_DNA"/>
</dbReference>
<reference evidence="5 6" key="1">
    <citation type="submission" date="2016-04" db="EMBL/GenBank/DDBJ databases">
        <title>Comparative Genomics and Epigenetics of Sporosarcina ureae.</title>
        <authorList>
            <person name="Oliver A.S."/>
            <person name="Cooper K.K."/>
        </authorList>
    </citation>
    <scope>NUCLEOTIDE SEQUENCE [LARGE SCALE GENOMIC DNA]</scope>
    <source>
        <strain evidence="5 6">S204</strain>
    </source>
</reference>
<evidence type="ECO:0000256" key="1">
    <source>
        <dbReference type="ARBA" id="ARBA00022729"/>
    </source>
</evidence>
<dbReference type="Proteomes" id="UP000192486">
    <property type="component" value="Chromosome"/>
</dbReference>
<evidence type="ECO:0000256" key="2">
    <source>
        <dbReference type="SAM" id="SignalP"/>
    </source>
</evidence>
<keyword evidence="6" id="KW-1185">Reference proteome</keyword>
<dbReference type="Pfam" id="PF13205">
    <property type="entry name" value="Big_5"/>
    <property type="match status" value="1"/>
</dbReference>
<feature type="signal peptide" evidence="2">
    <location>
        <begin position="1"/>
        <end position="27"/>
    </location>
</feature>
<gene>
    <name evidence="5" type="ORF">SporoS204_12885</name>
</gene>
<sequence>MKSMTKLLTTTVIVFLLTFAMTLSTKAATWEDHSPDQNPDKPWTVTFNKPVNKNTVNKKSIYITDSKGVTQNNEITYSDSDQKVHIAPPAGNYRSGETYTLHITQAVHNTDGKPLKASVTKTFSIKAGMTYDLANVQANGTTTIVEKFPSFEAAASRMNSNQVVLFQNNIIHMPSGLISTVAYGGSSLTILYANENLTREETYVPADTELVYVDSTETSVKVELAGRNFYIKPQNATMLPSQTVTDRTHYKVVNGSLHHSIYSHKTKTFASYEMGAAPNFMQEGIRYYSTDGSHFHNETGALIGTAHQYFQYLPMRSMTRYTAEELDAYIMKQLRSLEEYYPNYTIYKDATTRSKLIGLGTELKRIERESHVNAMHILALAQHESQYGLSKRALDNNNLFGLYVTDDDPSNQVFASVSENIQELVDSFLNRNYLPPNAAYANGTNFGNKAVGMNVKYASDPYWGSKIGGHLYRMDRSMGGKEMANQLKIGLTNYVDLKARIEPIKESLQIYFYPKVGMPLIIQNDQLPENPWIKIRSDKTPYGSLYVHGGYVDRLEWQ</sequence>
<dbReference type="InterPro" id="IPR014755">
    <property type="entry name" value="Cu-Rt/internalin_Ig-like"/>
</dbReference>
<keyword evidence="1 2" id="KW-0732">Signal</keyword>
<accession>A0ABN4YVN5</accession>
<evidence type="ECO:0000259" key="3">
    <source>
        <dbReference type="Pfam" id="PF01832"/>
    </source>
</evidence>
<dbReference type="Gene3D" id="1.10.530.10">
    <property type="match status" value="1"/>
</dbReference>
<proteinExistence type="predicted"/>
<feature type="domain" description="SbsA Ig-like" evidence="4">
    <location>
        <begin position="34"/>
        <end position="124"/>
    </location>
</feature>
<dbReference type="Gene3D" id="2.60.40.1220">
    <property type="match status" value="1"/>
</dbReference>
<evidence type="ECO:0000313" key="6">
    <source>
        <dbReference type="Proteomes" id="UP000192486"/>
    </source>
</evidence>
<feature type="domain" description="Mannosyl-glycoprotein endo-beta-N-acetylglucosamidase-like" evidence="3">
    <location>
        <begin position="363"/>
        <end position="474"/>
    </location>
</feature>
<evidence type="ECO:0000259" key="4">
    <source>
        <dbReference type="Pfam" id="PF13205"/>
    </source>
</evidence>
<dbReference type="InterPro" id="IPR002901">
    <property type="entry name" value="MGlyc_endo_b_GlcNAc-like_dom"/>
</dbReference>
<dbReference type="InterPro" id="IPR032812">
    <property type="entry name" value="SbsA_Ig"/>
</dbReference>
<evidence type="ECO:0000313" key="5">
    <source>
        <dbReference type="EMBL" id="ARF14970.1"/>
    </source>
</evidence>
<feature type="chain" id="PRO_5046298821" description="Mannosyl-glycoprotein endo-beta-N-acetylglucosaminidase" evidence="2">
    <location>
        <begin position="28"/>
        <end position="558"/>
    </location>
</feature>
<evidence type="ECO:0008006" key="7">
    <source>
        <dbReference type="Google" id="ProtNLM"/>
    </source>
</evidence>
<name>A0ABN4YVN5_SPOUR</name>
<protein>
    <recommendedName>
        <fullName evidence="7">Mannosyl-glycoprotein endo-beta-N-acetylglucosaminidase</fullName>
    </recommendedName>
</protein>
<dbReference type="Pfam" id="PF01832">
    <property type="entry name" value="Glucosaminidase"/>
    <property type="match status" value="1"/>
</dbReference>